<gene>
    <name evidence="3" type="ORF">J2S73_001294</name>
</gene>
<evidence type="ECO:0000313" key="3">
    <source>
        <dbReference type="EMBL" id="MDQ0314857.1"/>
    </source>
</evidence>
<accession>A0AAE3VMU8</accession>
<protein>
    <recommendedName>
        <fullName evidence="2">DUF4376 domain-containing protein</fullName>
    </recommendedName>
</protein>
<dbReference type="RefSeq" id="WP_306884643.1">
    <property type="nucleotide sequence ID" value="NZ_JAUSUL010000001.1"/>
</dbReference>
<dbReference type="Pfam" id="PF14301">
    <property type="entry name" value="DUF4376"/>
    <property type="match status" value="1"/>
</dbReference>
<dbReference type="Proteomes" id="UP001229244">
    <property type="component" value="Unassembled WGS sequence"/>
</dbReference>
<dbReference type="AlphaFoldDB" id="A0AAE3VMU8"/>
<evidence type="ECO:0000313" key="4">
    <source>
        <dbReference type="Proteomes" id="UP001229244"/>
    </source>
</evidence>
<dbReference type="EMBL" id="JAUSUL010000001">
    <property type="protein sequence ID" value="MDQ0314857.1"/>
    <property type="molecule type" value="Genomic_DNA"/>
</dbReference>
<organism evidence="3 4">
    <name type="scientific">Amorphus orientalis</name>
    <dbReference type="NCBI Taxonomy" id="649198"/>
    <lineage>
        <taxon>Bacteria</taxon>
        <taxon>Pseudomonadati</taxon>
        <taxon>Pseudomonadota</taxon>
        <taxon>Alphaproteobacteria</taxon>
        <taxon>Hyphomicrobiales</taxon>
        <taxon>Amorphaceae</taxon>
        <taxon>Amorphus</taxon>
    </lineage>
</organism>
<dbReference type="InterPro" id="IPR025484">
    <property type="entry name" value="DUF4376"/>
</dbReference>
<proteinExistence type="predicted"/>
<evidence type="ECO:0000259" key="2">
    <source>
        <dbReference type="Pfam" id="PF14301"/>
    </source>
</evidence>
<name>A0AAE3VMU8_9HYPH</name>
<keyword evidence="4" id="KW-1185">Reference proteome</keyword>
<feature type="region of interest" description="Disordered" evidence="1">
    <location>
        <begin position="1"/>
        <end position="50"/>
    </location>
</feature>
<sequence length="226" mass="23112">MSGPTVYSYDPTSGEALGSSIADPSPLEPGAFLDPAHTTRTPPPETGAGEAACWTGEAWEIRPDHRGETWYAADGAAVTVDHIGDPADDGLAAVAPPPTLEEARATKLAAISAEMADRLAAGAPTPGGLHVALDVGTRTDLGAMATTGGLAASGSVTWSDSYKLGWITIENDRIPLPTPADGIALAASVGDYYAQIRQHGRDLKDAALAAADETELDAIDEAAGWP</sequence>
<comment type="caution">
    <text evidence="3">The sequence shown here is derived from an EMBL/GenBank/DDBJ whole genome shotgun (WGS) entry which is preliminary data.</text>
</comment>
<feature type="domain" description="DUF4376" evidence="2">
    <location>
        <begin position="102"/>
        <end position="219"/>
    </location>
</feature>
<reference evidence="3" key="1">
    <citation type="submission" date="2023-07" db="EMBL/GenBank/DDBJ databases">
        <title>Genomic Encyclopedia of Type Strains, Phase IV (KMG-IV): sequencing the most valuable type-strain genomes for metagenomic binning, comparative biology and taxonomic classification.</title>
        <authorList>
            <person name="Goeker M."/>
        </authorList>
    </citation>
    <scope>NUCLEOTIDE SEQUENCE</scope>
    <source>
        <strain evidence="3">DSM 21202</strain>
    </source>
</reference>
<evidence type="ECO:0000256" key="1">
    <source>
        <dbReference type="SAM" id="MobiDB-lite"/>
    </source>
</evidence>